<name>A0A232EW63_9HYME</name>
<sequence>DSVISDPEHSESLCSDSAAAVKIITLISSRQCKHICSAQLIENFGEAICNCITHKSLCGQLHGPTTFGLESQLHGPTKLQKKVEILF</sequence>
<dbReference type="AlphaFoldDB" id="A0A232EW63"/>
<feature type="non-terminal residue" evidence="1">
    <location>
        <position position="1"/>
    </location>
</feature>
<comment type="caution">
    <text evidence="1">The sequence shown here is derived from an EMBL/GenBank/DDBJ whole genome shotgun (WGS) entry which is preliminary data.</text>
</comment>
<proteinExistence type="predicted"/>
<organism evidence="1 2">
    <name type="scientific">Trichomalopsis sarcophagae</name>
    <dbReference type="NCBI Taxonomy" id="543379"/>
    <lineage>
        <taxon>Eukaryota</taxon>
        <taxon>Metazoa</taxon>
        <taxon>Ecdysozoa</taxon>
        <taxon>Arthropoda</taxon>
        <taxon>Hexapoda</taxon>
        <taxon>Insecta</taxon>
        <taxon>Pterygota</taxon>
        <taxon>Neoptera</taxon>
        <taxon>Endopterygota</taxon>
        <taxon>Hymenoptera</taxon>
        <taxon>Apocrita</taxon>
        <taxon>Proctotrupomorpha</taxon>
        <taxon>Chalcidoidea</taxon>
        <taxon>Pteromalidae</taxon>
        <taxon>Pteromalinae</taxon>
        <taxon>Trichomalopsis</taxon>
    </lineage>
</organism>
<keyword evidence="2" id="KW-1185">Reference proteome</keyword>
<reference evidence="1 2" key="1">
    <citation type="journal article" date="2017" name="Curr. Biol.">
        <title>The Evolution of Venom by Co-option of Single-Copy Genes.</title>
        <authorList>
            <person name="Martinson E.O."/>
            <person name="Mrinalini"/>
            <person name="Kelkar Y.D."/>
            <person name="Chang C.H."/>
            <person name="Werren J.H."/>
        </authorList>
    </citation>
    <scope>NUCLEOTIDE SEQUENCE [LARGE SCALE GENOMIC DNA]</scope>
    <source>
        <strain evidence="1 2">Alberta</strain>
        <tissue evidence="1">Whole body</tissue>
    </source>
</reference>
<evidence type="ECO:0000313" key="2">
    <source>
        <dbReference type="Proteomes" id="UP000215335"/>
    </source>
</evidence>
<accession>A0A232EW63</accession>
<protein>
    <submittedName>
        <fullName evidence="1">Uncharacterized protein</fullName>
    </submittedName>
</protein>
<dbReference type="EMBL" id="NNAY01001906">
    <property type="protein sequence ID" value="OXU22599.1"/>
    <property type="molecule type" value="Genomic_DNA"/>
</dbReference>
<gene>
    <name evidence="1" type="ORF">TSAR_005961</name>
</gene>
<evidence type="ECO:0000313" key="1">
    <source>
        <dbReference type="EMBL" id="OXU22599.1"/>
    </source>
</evidence>
<dbReference type="Proteomes" id="UP000215335">
    <property type="component" value="Unassembled WGS sequence"/>
</dbReference>